<protein>
    <submittedName>
        <fullName evidence="1">Uncharacterized protein</fullName>
    </submittedName>
</protein>
<dbReference type="AlphaFoldDB" id="A0A7W9ZXD9"/>
<reference evidence="1 2" key="1">
    <citation type="submission" date="2020-08" db="EMBL/GenBank/DDBJ databases">
        <title>Genomic Encyclopedia of Type Strains, Phase IV (KMG-V): Genome sequencing to study the core and pangenomes of soil and plant-associated prokaryotes.</title>
        <authorList>
            <person name="Whitman W."/>
        </authorList>
    </citation>
    <scope>NUCLEOTIDE SEQUENCE [LARGE SCALE GENOMIC DNA]</scope>
    <source>
        <strain evidence="1 2">SEMIA 4011</strain>
    </source>
</reference>
<comment type="caution">
    <text evidence="1">The sequence shown here is derived from an EMBL/GenBank/DDBJ whole genome shotgun (WGS) entry which is preliminary data.</text>
</comment>
<name>A0A7W9ZXD9_RHILE</name>
<gene>
    <name evidence="1" type="ORF">GGE66_004363</name>
</gene>
<organism evidence="1 2">
    <name type="scientific">Rhizobium leguminosarum</name>
    <dbReference type="NCBI Taxonomy" id="384"/>
    <lineage>
        <taxon>Bacteria</taxon>
        <taxon>Pseudomonadati</taxon>
        <taxon>Pseudomonadota</taxon>
        <taxon>Alphaproteobacteria</taxon>
        <taxon>Hyphomicrobiales</taxon>
        <taxon>Rhizobiaceae</taxon>
        <taxon>Rhizobium/Agrobacterium group</taxon>
        <taxon>Rhizobium</taxon>
    </lineage>
</organism>
<evidence type="ECO:0000313" key="2">
    <source>
        <dbReference type="Proteomes" id="UP000517187"/>
    </source>
</evidence>
<dbReference type="EMBL" id="JACIIJ010000010">
    <property type="protein sequence ID" value="MBB6223374.1"/>
    <property type="molecule type" value="Genomic_DNA"/>
</dbReference>
<sequence length="94" mass="11022">MSAFGDRRNRLLERRLIAFRRLGGPAQLPHELKRGVMDLIVRRWGIEIEQWFDISAHDLLPFFSSLPPRGGMISHKSSRVSVIYQRTVWPRLLI</sequence>
<evidence type="ECO:0000313" key="1">
    <source>
        <dbReference type="EMBL" id="MBB6223374.1"/>
    </source>
</evidence>
<proteinExistence type="predicted"/>
<dbReference type="Proteomes" id="UP000517187">
    <property type="component" value="Unassembled WGS sequence"/>
</dbReference>
<accession>A0A7W9ZXD9</accession>